<sequence length="70" mass="7677">MPGKGCGKKGTRKHTPITSEKQQGKFGAEYARRKAGKKGRMPGITMEELRSHLKEAKGKKLPARSGKGRK</sequence>
<proteinExistence type="predicted"/>
<name>X1HU51_9ZZZZ</name>
<feature type="compositionally biased region" description="Basic residues" evidence="1">
    <location>
        <begin position="1"/>
        <end position="15"/>
    </location>
</feature>
<reference evidence="2" key="1">
    <citation type="journal article" date="2014" name="Front. Microbiol.">
        <title>High frequency of phylogenetically diverse reductive dehalogenase-homologous genes in deep subseafloor sedimentary metagenomes.</title>
        <authorList>
            <person name="Kawai M."/>
            <person name="Futagami T."/>
            <person name="Toyoda A."/>
            <person name="Takaki Y."/>
            <person name="Nishi S."/>
            <person name="Hori S."/>
            <person name="Arai W."/>
            <person name="Tsubouchi T."/>
            <person name="Morono Y."/>
            <person name="Uchiyama I."/>
            <person name="Ito T."/>
            <person name="Fujiyama A."/>
            <person name="Inagaki F."/>
            <person name="Takami H."/>
        </authorList>
    </citation>
    <scope>NUCLEOTIDE SEQUENCE</scope>
    <source>
        <strain evidence="2">Expedition CK06-06</strain>
    </source>
</reference>
<dbReference type="EMBL" id="BARU01029958">
    <property type="protein sequence ID" value="GAH72967.1"/>
    <property type="molecule type" value="Genomic_DNA"/>
</dbReference>
<protein>
    <submittedName>
        <fullName evidence="2">Uncharacterized protein</fullName>
    </submittedName>
</protein>
<dbReference type="AlphaFoldDB" id="X1HU51"/>
<organism evidence="2">
    <name type="scientific">marine sediment metagenome</name>
    <dbReference type="NCBI Taxonomy" id="412755"/>
    <lineage>
        <taxon>unclassified sequences</taxon>
        <taxon>metagenomes</taxon>
        <taxon>ecological metagenomes</taxon>
    </lineage>
</organism>
<comment type="caution">
    <text evidence="2">The sequence shown here is derived from an EMBL/GenBank/DDBJ whole genome shotgun (WGS) entry which is preliminary data.</text>
</comment>
<evidence type="ECO:0000256" key="1">
    <source>
        <dbReference type="SAM" id="MobiDB-lite"/>
    </source>
</evidence>
<feature type="region of interest" description="Disordered" evidence="1">
    <location>
        <begin position="1"/>
        <end position="44"/>
    </location>
</feature>
<accession>X1HU51</accession>
<gene>
    <name evidence="2" type="ORF">S03H2_47594</name>
</gene>
<evidence type="ECO:0000313" key="2">
    <source>
        <dbReference type="EMBL" id="GAH72967.1"/>
    </source>
</evidence>